<keyword evidence="3" id="KW-1185">Reference proteome</keyword>
<protein>
    <submittedName>
        <fullName evidence="2">Antibiotic biosynthesis monooxygenase</fullName>
    </submittedName>
</protein>
<dbReference type="InterPro" id="IPR007138">
    <property type="entry name" value="ABM_dom"/>
</dbReference>
<dbReference type="AlphaFoldDB" id="A0A6C0GQ15"/>
<dbReference type="GO" id="GO:0004497">
    <property type="term" value="F:monooxygenase activity"/>
    <property type="evidence" value="ECO:0007669"/>
    <property type="project" value="UniProtKB-KW"/>
</dbReference>
<keyword evidence="2" id="KW-0560">Oxidoreductase</keyword>
<dbReference type="Pfam" id="PF03992">
    <property type="entry name" value="ABM"/>
    <property type="match status" value="1"/>
</dbReference>
<dbReference type="RefSeq" id="WP_162445927.1">
    <property type="nucleotide sequence ID" value="NZ_CP048222.1"/>
</dbReference>
<name>A0A6C0GQ15_9BACT</name>
<sequence>MNQLILIDQFVVPSQSRKQFIERMQINRSFIKTQPGFINDMAYEQTTENGEYKFIALAIWENEESFMQAKKAVAALYQQQGFNLPEMLNTLQIRMDRGVYSPLSN</sequence>
<organism evidence="2 3">
    <name type="scientific">Rhodocytophaga rosea</name>
    <dbReference type="NCBI Taxonomy" id="2704465"/>
    <lineage>
        <taxon>Bacteria</taxon>
        <taxon>Pseudomonadati</taxon>
        <taxon>Bacteroidota</taxon>
        <taxon>Cytophagia</taxon>
        <taxon>Cytophagales</taxon>
        <taxon>Rhodocytophagaceae</taxon>
        <taxon>Rhodocytophaga</taxon>
    </lineage>
</organism>
<proteinExistence type="predicted"/>
<dbReference type="SUPFAM" id="SSF54909">
    <property type="entry name" value="Dimeric alpha+beta barrel"/>
    <property type="match status" value="1"/>
</dbReference>
<dbReference type="Proteomes" id="UP000480178">
    <property type="component" value="Chromosome"/>
</dbReference>
<evidence type="ECO:0000313" key="3">
    <source>
        <dbReference type="Proteomes" id="UP000480178"/>
    </source>
</evidence>
<keyword evidence="2" id="KW-0503">Monooxygenase</keyword>
<feature type="domain" description="ABM" evidence="1">
    <location>
        <begin position="9"/>
        <end position="71"/>
    </location>
</feature>
<evidence type="ECO:0000259" key="1">
    <source>
        <dbReference type="Pfam" id="PF03992"/>
    </source>
</evidence>
<dbReference type="Gene3D" id="3.30.70.100">
    <property type="match status" value="1"/>
</dbReference>
<dbReference type="KEGG" id="rhoz:GXP67_26505"/>
<evidence type="ECO:0000313" key="2">
    <source>
        <dbReference type="EMBL" id="QHT69944.1"/>
    </source>
</evidence>
<reference evidence="2 3" key="1">
    <citation type="submission" date="2020-01" db="EMBL/GenBank/DDBJ databases">
        <authorList>
            <person name="Kim M.K."/>
        </authorList>
    </citation>
    <scope>NUCLEOTIDE SEQUENCE [LARGE SCALE GENOMIC DNA]</scope>
    <source>
        <strain evidence="2 3">172606-1</strain>
    </source>
</reference>
<gene>
    <name evidence="2" type="ORF">GXP67_26505</name>
</gene>
<dbReference type="EMBL" id="CP048222">
    <property type="protein sequence ID" value="QHT69944.1"/>
    <property type="molecule type" value="Genomic_DNA"/>
</dbReference>
<dbReference type="InterPro" id="IPR011008">
    <property type="entry name" value="Dimeric_a/b-barrel"/>
</dbReference>
<accession>A0A6C0GQ15</accession>